<evidence type="ECO:0000313" key="1">
    <source>
        <dbReference type="EMBL" id="KKN10104.1"/>
    </source>
</evidence>
<protein>
    <submittedName>
        <fullName evidence="1">Uncharacterized protein</fullName>
    </submittedName>
</protein>
<dbReference type="EMBL" id="LAZR01004276">
    <property type="protein sequence ID" value="KKN10104.1"/>
    <property type="molecule type" value="Genomic_DNA"/>
</dbReference>
<comment type="caution">
    <text evidence="1">The sequence shown here is derived from an EMBL/GenBank/DDBJ whole genome shotgun (WGS) entry which is preliminary data.</text>
</comment>
<gene>
    <name evidence="1" type="ORF">LCGC14_1039870</name>
</gene>
<sequence>MSCTPLILWQITTNEIYRSYILLPSPRTPVTVPGTSWSTNLGVWKQYTNQFNLITSSQTTTLWHTSNEYDANCLKDDIIDTQAAIINQVLSTQNQLNSSISNSTGTVLFGMEQYNNVTASNISDAELAIMSGINAATVAMGVDLLNQGNSIRYNIGYDNDITRDEINSAMFNATSVINNNVIENRSLIDDIGDGIIDTFNSALGGVSDSIDFLGGGITWGLSQVGSDITNTINALIDTILNPLLALIERIVNALEKIVTDVLTIPFKIIGDFQEFWISRVKLITDGLGDEFGRWDNIRDELLSGNFNTWDEMLTAFDEGSTDADLLGFGLGLLQLIPFIYRVSGLLMHPMVANLELLAQEKAGVALLNPGEVVESYKRGDIDIQSAIEELGLSGYQEERIRIILLLARQLFGVGEISQLFLRGFIDESENDDRLQALGYEVRDRVLLKELYHVMPSVQDLVLMAVREVFTPDIADKFGLFEDYPPAFAENAAKIGLSDEWSRNYWAAHWTLPSIMQGFTMMHRRVITQDELKMLLRAQDVMPFWRDKLVDISFNPLTRVDVRRMHDTGVLNRKQVYDAYLDVGFNAENAERMTEFTIRYNADDVEGSGGKLKELTRSVIQSAYKKGVISKVDALARLQELGYGIADSQLLLDLLDYEEQLNLLPDEKKQITVRLNTLTVKAYTSRAISKIEATDTLKDSGYSGVEIEALLTTADLEHDLDFKAEIISQVKQLYFDETIDVLDLRVILEGNDFVPDEIDMLIGELNVFKFLKGRKLTRADLRKAFNGGILDLGEYTKELAGLGYPDKYIAIILQNDGAIAKE</sequence>
<dbReference type="AlphaFoldDB" id="A0A0F9MWI8"/>
<accession>A0A0F9MWI8</accession>
<organism evidence="1">
    <name type="scientific">marine sediment metagenome</name>
    <dbReference type="NCBI Taxonomy" id="412755"/>
    <lineage>
        <taxon>unclassified sequences</taxon>
        <taxon>metagenomes</taxon>
        <taxon>ecological metagenomes</taxon>
    </lineage>
</organism>
<reference evidence="1" key="1">
    <citation type="journal article" date="2015" name="Nature">
        <title>Complex archaea that bridge the gap between prokaryotes and eukaryotes.</title>
        <authorList>
            <person name="Spang A."/>
            <person name="Saw J.H."/>
            <person name="Jorgensen S.L."/>
            <person name="Zaremba-Niedzwiedzka K."/>
            <person name="Martijn J."/>
            <person name="Lind A.E."/>
            <person name="van Eijk R."/>
            <person name="Schleper C."/>
            <person name="Guy L."/>
            <person name="Ettema T.J."/>
        </authorList>
    </citation>
    <scope>NUCLEOTIDE SEQUENCE</scope>
</reference>
<proteinExistence type="predicted"/>
<name>A0A0F9MWI8_9ZZZZ</name>